<dbReference type="PROSITE" id="PS50889">
    <property type="entry name" value="S4"/>
    <property type="match status" value="1"/>
</dbReference>
<proteinExistence type="inferred from homology"/>
<dbReference type="GO" id="GO:0003735">
    <property type="term" value="F:structural constituent of ribosome"/>
    <property type="evidence" value="ECO:0007669"/>
    <property type="project" value="UniProtKB-UniRule"/>
</dbReference>
<dbReference type="PANTHER" id="PTHR11581:SF0">
    <property type="entry name" value="SMALL RIBOSOMAL SUBUNIT PROTEIN ES4"/>
    <property type="match status" value="1"/>
</dbReference>
<dbReference type="InterPro" id="IPR014722">
    <property type="entry name" value="Rib_uL2_dom2"/>
</dbReference>
<name>J9D6Y7_EDHAE</name>
<feature type="domain" description="Small ribosomal subunit protein eS4 C-terminal" evidence="9">
    <location>
        <begin position="210"/>
        <end position="248"/>
    </location>
</feature>
<dbReference type="Gene3D" id="2.30.30.30">
    <property type="match status" value="1"/>
</dbReference>
<evidence type="ECO:0000256" key="1">
    <source>
        <dbReference type="ARBA" id="ARBA00007500"/>
    </source>
</evidence>
<reference evidence="11" key="2">
    <citation type="submission" date="2015-07" db="EMBL/GenBank/DDBJ databases">
        <title>Contrasting host-pathogen interactions and genome evolution in two generalist and specialist microsporidian pathogens of mosquitoes.</title>
        <authorList>
            <consortium name="The Broad Institute Genomics Platform"/>
            <consortium name="The Broad Institute Genome Sequencing Center for Infectious Disease"/>
            <person name="Cuomo C.A."/>
            <person name="Sanscrainte N.D."/>
            <person name="Goldberg J.M."/>
            <person name="Heiman D."/>
            <person name="Young S."/>
            <person name="Zeng Q."/>
            <person name="Becnel J.J."/>
            <person name="Birren B.W."/>
        </authorList>
    </citation>
    <scope>NUCLEOTIDE SEQUENCE [LARGE SCALE GENOMIC DNA]</scope>
    <source>
        <strain evidence="11">USNM 41457</strain>
    </source>
</reference>
<keyword evidence="5 6" id="KW-0687">Ribonucleoprotein</keyword>
<protein>
    <recommendedName>
        <fullName evidence="6">40S ribosomal protein S4</fullName>
    </recommendedName>
</protein>
<dbReference type="GO" id="GO:0006412">
    <property type="term" value="P:translation"/>
    <property type="evidence" value="ECO:0007669"/>
    <property type="project" value="InterPro"/>
</dbReference>
<keyword evidence="4 6" id="KW-0689">Ribosomal protein</keyword>
<evidence type="ECO:0000259" key="7">
    <source>
        <dbReference type="Pfam" id="PF00900"/>
    </source>
</evidence>
<dbReference type="Pfam" id="PF08071">
    <property type="entry name" value="RS4NT"/>
    <property type="match status" value="1"/>
</dbReference>
<evidence type="ECO:0000256" key="6">
    <source>
        <dbReference type="PIRNR" id="PIRNR002116"/>
    </source>
</evidence>
<dbReference type="OMA" id="GHIQLNL"/>
<dbReference type="Gene3D" id="3.10.290.10">
    <property type="entry name" value="RNA-binding S4 domain"/>
    <property type="match status" value="1"/>
</dbReference>
<dbReference type="Pfam" id="PF00900">
    <property type="entry name" value="Ribosomal_S4e"/>
    <property type="match status" value="1"/>
</dbReference>
<evidence type="ECO:0000313" key="10">
    <source>
        <dbReference type="EMBL" id="EJW03536.1"/>
    </source>
</evidence>
<evidence type="ECO:0000256" key="2">
    <source>
        <dbReference type="ARBA" id="ARBA00022730"/>
    </source>
</evidence>
<dbReference type="InterPro" id="IPR013845">
    <property type="entry name" value="Ribosomal_eS4_central_region"/>
</dbReference>
<dbReference type="SUPFAM" id="SSF55174">
    <property type="entry name" value="Alpha-L RNA-binding motif"/>
    <property type="match status" value="1"/>
</dbReference>
<gene>
    <name evidence="10" type="ORF">EDEG_02120</name>
</gene>
<keyword evidence="2 6" id="KW-0699">rRNA-binding</keyword>
<dbReference type="Gene3D" id="2.40.50.740">
    <property type="match status" value="1"/>
</dbReference>
<reference evidence="10 11" key="1">
    <citation type="submission" date="2011-08" db="EMBL/GenBank/DDBJ databases">
        <authorList>
            <person name="Liu Z.J."/>
            <person name="Shi F.L."/>
            <person name="Lu J.Q."/>
            <person name="Li M."/>
            <person name="Wang Z.L."/>
        </authorList>
    </citation>
    <scope>NUCLEOTIDE SEQUENCE [LARGE SCALE GENOMIC DNA]</scope>
    <source>
        <strain evidence="10 11">USNM 41457</strain>
    </source>
</reference>
<evidence type="ECO:0000256" key="5">
    <source>
        <dbReference type="ARBA" id="ARBA00023274"/>
    </source>
</evidence>
<evidence type="ECO:0000256" key="3">
    <source>
        <dbReference type="ARBA" id="ARBA00022884"/>
    </source>
</evidence>
<dbReference type="InterPro" id="IPR041982">
    <property type="entry name" value="Ribosomal_eS4_KOW"/>
</dbReference>
<feature type="domain" description="Small ribosomal subunit protein eS4 central region" evidence="7">
    <location>
        <begin position="94"/>
        <end position="167"/>
    </location>
</feature>
<dbReference type="VEuPathDB" id="MicrosporidiaDB:EDEG_02120"/>
<dbReference type="InterPro" id="IPR036986">
    <property type="entry name" value="S4_RNA-bd_sf"/>
</dbReference>
<dbReference type="InterPro" id="IPR038237">
    <property type="entry name" value="Ribosomal_eS4_central_sf"/>
</dbReference>
<evidence type="ECO:0000259" key="8">
    <source>
        <dbReference type="Pfam" id="PF08071"/>
    </source>
</evidence>
<dbReference type="InterPro" id="IPR000876">
    <property type="entry name" value="Ribosomal_eS4"/>
</dbReference>
<feature type="domain" description="Small ribosomal subunit protein eS4 N-terminal" evidence="8">
    <location>
        <begin position="3"/>
        <end position="39"/>
    </location>
</feature>
<evidence type="ECO:0000256" key="4">
    <source>
        <dbReference type="ARBA" id="ARBA00022980"/>
    </source>
</evidence>
<dbReference type="FunFam" id="3.10.290.10:FF:000002">
    <property type="entry name" value="40S ribosomal protein S4"/>
    <property type="match status" value="1"/>
</dbReference>
<dbReference type="PROSITE" id="PS00528">
    <property type="entry name" value="RIBOSOMAL_S4E"/>
    <property type="match status" value="1"/>
</dbReference>
<dbReference type="CDD" id="cd06087">
    <property type="entry name" value="KOW_RPS4"/>
    <property type="match status" value="1"/>
</dbReference>
<sequence length="274" mass="30797">MARGPRKHLKRLAAPKSWMLSKTGGIFATNPNCGPHRKRESIPLALLLKKLNLAATRKEEDYILSKKMIKVNGRVRSERKYPVGLFDVLTIQPTNTSYRLLYNITKRFYLHKIDEKEANVRLCKVRSKKVVNGVPYVFTEDGMCYRFLSPNIDKKDTLKIDVNSNKVIDSIKFSSGKLAMVTRGNNMGCVGVIVKIETHEIGTDLVYLKDKVGRNFATRGSNVFVVGTTKDTWISLPHGLGVKTSEYEKSVAQFGAIVEEKPKEEEKVPIAPVG</sequence>
<evidence type="ECO:0000259" key="9">
    <source>
        <dbReference type="Pfam" id="PF16121"/>
    </source>
</evidence>
<comment type="caution">
    <text evidence="10">The sequence shown here is derived from an EMBL/GenBank/DDBJ whole genome shotgun (WGS) entry which is preliminary data.</text>
</comment>
<dbReference type="GO" id="GO:0022627">
    <property type="term" value="C:cytosolic small ribosomal subunit"/>
    <property type="evidence" value="ECO:0007669"/>
    <property type="project" value="TreeGrafter"/>
</dbReference>
<dbReference type="FunCoup" id="J9D6Y7">
    <property type="interactions" value="168"/>
</dbReference>
<dbReference type="Proteomes" id="UP000003163">
    <property type="component" value="Unassembled WGS sequence"/>
</dbReference>
<comment type="similarity">
    <text evidence="1 6">Belongs to the eukaryotic ribosomal protein eS4 family.</text>
</comment>
<organism evidence="10 11">
    <name type="scientific">Edhazardia aedis (strain USNM 41457)</name>
    <name type="common">Microsporidian parasite</name>
    <dbReference type="NCBI Taxonomy" id="1003232"/>
    <lineage>
        <taxon>Eukaryota</taxon>
        <taxon>Fungi</taxon>
        <taxon>Fungi incertae sedis</taxon>
        <taxon>Microsporidia</taxon>
        <taxon>Edhazardia</taxon>
    </lineage>
</organism>
<dbReference type="PANTHER" id="PTHR11581">
    <property type="entry name" value="30S/40S RIBOSOMAL PROTEIN S4"/>
    <property type="match status" value="1"/>
</dbReference>
<dbReference type="InParanoid" id="J9D6Y7"/>
<dbReference type="PIRSF" id="PIRSF002116">
    <property type="entry name" value="Ribosomal_S4"/>
    <property type="match status" value="1"/>
</dbReference>
<dbReference type="OrthoDB" id="1109245at2759"/>
<accession>J9D6Y7</accession>
<keyword evidence="3 6" id="KW-0694">RNA-binding</keyword>
<evidence type="ECO:0000313" key="11">
    <source>
        <dbReference type="Proteomes" id="UP000003163"/>
    </source>
</evidence>
<dbReference type="HAMAP" id="MF_00485">
    <property type="entry name" value="Ribosomal_eS4"/>
    <property type="match status" value="1"/>
</dbReference>
<dbReference type="InterPro" id="IPR018199">
    <property type="entry name" value="Ribosomal_eS4_N_CS"/>
</dbReference>
<dbReference type="GO" id="GO:0019843">
    <property type="term" value="F:rRNA binding"/>
    <property type="evidence" value="ECO:0007669"/>
    <property type="project" value="UniProtKB-UniRule"/>
</dbReference>
<dbReference type="InterPro" id="IPR032277">
    <property type="entry name" value="Ribosomal_eS4_C"/>
</dbReference>
<dbReference type="Pfam" id="PF16121">
    <property type="entry name" value="40S_S4_C"/>
    <property type="match status" value="1"/>
</dbReference>
<dbReference type="InterPro" id="IPR013843">
    <property type="entry name" value="Ribosomal_eS4_N"/>
</dbReference>
<keyword evidence="11" id="KW-1185">Reference proteome</keyword>
<dbReference type="EMBL" id="AFBI03000035">
    <property type="protein sequence ID" value="EJW03536.1"/>
    <property type="molecule type" value="Genomic_DNA"/>
</dbReference>
<dbReference type="AlphaFoldDB" id="J9D6Y7"/>
<dbReference type="STRING" id="1003232.J9D6Y7"/>
<dbReference type="HOGENOM" id="CLU_060400_1_0_1"/>